<evidence type="ECO:0000256" key="1">
    <source>
        <dbReference type="SAM" id="MobiDB-lite"/>
    </source>
</evidence>
<dbReference type="SUPFAM" id="SSF55961">
    <property type="entry name" value="Bet v1-like"/>
    <property type="match status" value="1"/>
</dbReference>
<name>A0AAV9IQS3_CYACA</name>
<dbReference type="InterPro" id="IPR023393">
    <property type="entry name" value="START-like_dom_sf"/>
</dbReference>
<organism evidence="2 3">
    <name type="scientific">Cyanidium caldarium</name>
    <name type="common">Red alga</name>
    <dbReference type="NCBI Taxonomy" id="2771"/>
    <lineage>
        <taxon>Eukaryota</taxon>
        <taxon>Rhodophyta</taxon>
        <taxon>Bangiophyceae</taxon>
        <taxon>Cyanidiales</taxon>
        <taxon>Cyanidiaceae</taxon>
        <taxon>Cyanidium</taxon>
    </lineage>
</organism>
<dbReference type="Proteomes" id="UP001301350">
    <property type="component" value="Unassembled WGS sequence"/>
</dbReference>
<protein>
    <recommendedName>
        <fullName evidence="4">START domain-containing protein</fullName>
    </recommendedName>
</protein>
<dbReference type="AlphaFoldDB" id="A0AAV9IQS3"/>
<dbReference type="PANTHER" id="PTHR34560:SF1">
    <property type="entry name" value="START DOMAIN-CONTAINING PROTEIN"/>
    <property type="match status" value="1"/>
</dbReference>
<evidence type="ECO:0008006" key="4">
    <source>
        <dbReference type="Google" id="ProtNLM"/>
    </source>
</evidence>
<proteinExistence type="predicted"/>
<keyword evidence="3" id="KW-1185">Reference proteome</keyword>
<comment type="caution">
    <text evidence="2">The sequence shown here is derived from an EMBL/GenBank/DDBJ whole genome shotgun (WGS) entry which is preliminary data.</text>
</comment>
<accession>A0AAV9IQS3</accession>
<evidence type="ECO:0000313" key="2">
    <source>
        <dbReference type="EMBL" id="KAK4534592.1"/>
    </source>
</evidence>
<gene>
    <name evidence="2" type="ORF">CDCA_CDCA02G0617</name>
</gene>
<dbReference type="EMBL" id="JANCYW010000002">
    <property type="protein sequence ID" value="KAK4534592.1"/>
    <property type="molecule type" value="Genomic_DNA"/>
</dbReference>
<feature type="region of interest" description="Disordered" evidence="1">
    <location>
        <begin position="1"/>
        <end position="21"/>
    </location>
</feature>
<reference evidence="2 3" key="1">
    <citation type="submission" date="2022-07" db="EMBL/GenBank/DDBJ databases">
        <title>Genome-wide signatures of adaptation to extreme environments.</title>
        <authorList>
            <person name="Cho C.H."/>
            <person name="Yoon H.S."/>
        </authorList>
    </citation>
    <scope>NUCLEOTIDE SEQUENCE [LARGE SCALE GENOMIC DNA]</scope>
    <source>
        <strain evidence="2 3">DBV 063 E5</strain>
    </source>
</reference>
<dbReference type="PANTHER" id="PTHR34560">
    <property type="entry name" value="POLYKETIDE CYCLASE/DEHYDRASE/LIPID TRANSPORT SUPERFAMILY PROTEIN"/>
    <property type="match status" value="1"/>
</dbReference>
<sequence length="349" mass="41004">MELLERSPSYADGTEDTFHSATDEPVLQEAYDLFLQERIFAALRTLDTLSSERRAQLAHDERYEAIQRVGRELPPFLADLDDCRDRAYVEAVRTRNMVVKFKRDLRTQLYQYHVTLDAHTPLENLCCILAEPDLFPELLWFLRDAQVLEIPTRVRRAVYVRYHAPWPFADRVLFMTGRAFDALDETSPSILLVIRSVQPSDTVAWQQAQKIRARPEQKQYVEIEARAAFELRPLSPHKTRIRMTGVFDPKLKWVPKALINWVSRKVVRYGMKRLAKSAAQLQQLPTRHWQRLHDDSWCDGLYPWMRRRLAEFWQRSLEQPCLSRSRLSASLSISSDESTDDEYAQRRLA</sequence>
<dbReference type="Gene3D" id="3.30.530.20">
    <property type="match status" value="1"/>
</dbReference>
<evidence type="ECO:0000313" key="3">
    <source>
        <dbReference type="Proteomes" id="UP001301350"/>
    </source>
</evidence>